<organism evidence="1 2">
    <name type="scientific">Iodidimonas nitroreducens</name>
    <dbReference type="NCBI Taxonomy" id="1236968"/>
    <lineage>
        <taxon>Bacteria</taxon>
        <taxon>Pseudomonadati</taxon>
        <taxon>Pseudomonadota</taxon>
        <taxon>Alphaproteobacteria</taxon>
        <taxon>Iodidimonadales</taxon>
        <taxon>Iodidimonadaceae</taxon>
        <taxon>Iodidimonas</taxon>
    </lineage>
</organism>
<evidence type="ECO:0000313" key="2">
    <source>
        <dbReference type="Proteomes" id="UP000324996"/>
    </source>
</evidence>
<dbReference type="EMBL" id="BKCN01000007">
    <property type="protein sequence ID" value="GER04063.1"/>
    <property type="molecule type" value="Genomic_DNA"/>
</dbReference>
<dbReference type="InterPro" id="IPR021252">
    <property type="entry name" value="DUF2794"/>
</dbReference>
<evidence type="ECO:0000313" key="1">
    <source>
        <dbReference type="EMBL" id="GER04063.1"/>
    </source>
</evidence>
<sequence length="117" mass="13533">MNFHVTQNSDGVAIMGHQPAVMFARPELMRILDLYGRFVAAGLWRDYGLHAGRDQAEFAIFRRTSERPAYRIIKIPARANRQGAWLVLGMEGQVLRRGHHLDQVLRLFDRHLLKLID</sequence>
<dbReference type="RefSeq" id="WP_042087548.1">
    <property type="nucleotide sequence ID" value="NZ_BKCN01000007.1"/>
</dbReference>
<dbReference type="Proteomes" id="UP000324996">
    <property type="component" value="Unassembled WGS sequence"/>
</dbReference>
<dbReference type="Pfam" id="PF10984">
    <property type="entry name" value="DUF2794"/>
    <property type="match status" value="1"/>
</dbReference>
<accession>A0A5A7N6V4</accession>
<gene>
    <name evidence="1" type="ORF">JCM17846_17450</name>
</gene>
<proteinExistence type="predicted"/>
<evidence type="ECO:0008006" key="3">
    <source>
        <dbReference type="Google" id="ProtNLM"/>
    </source>
</evidence>
<name>A0A5A7N6V4_9PROT</name>
<dbReference type="AlphaFoldDB" id="A0A5A7N6V4"/>
<comment type="caution">
    <text evidence="1">The sequence shown here is derived from an EMBL/GenBank/DDBJ whole genome shotgun (WGS) entry which is preliminary data.</text>
</comment>
<protein>
    <recommendedName>
        <fullName evidence="3">DUF2794 domain-containing protein</fullName>
    </recommendedName>
</protein>
<keyword evidence="2" id="KW-1185">Reference proteome</keyword>
<reference evidence="1 2" key="1">
    <citation type="submission" date="2019-09" db="EMBL/GenBank/DDBJ databases">
        <title>NBRP : Genome information of microbial organism related human and environment.</title>
        <authorList>
            <person name="Hattori M."/>
            <person name="Oshima K."/>
            <person name="Inaba H."/>
            <person name="Suda W."/>
            <person name="Sakamoto M."/>
            <person name="Iino T."/>
            <person name="Kitahara M."/>
            <person name="Oshida Y."/>
            <person name="Iida T."/>
            <person name="Kudo T."/>
            <person name="Itoh T."/>
            <person name="Ohkuma M."/>
        </authorList>
    </citation>
    <scope>NUCLEOTIDE SEQUENCE [LARGE SCALE GENOMIC DNA]</scope>
    <source>
        <strain evidence="1 2">Q-1</strain>
    </source>
</reference>